<evidence type="ECO:0000256" key="1">
    <source>
        <dbReference type="ARBA" id="ARBA00008020"/>
    </source>
</evidence>
<reference evidence="6" key="1">
    <citation type="submission" date="2018-06" db="EMBL/GenBank/DDBJ databases">
        <title>Genome assembly of Danube salmon.</title>
        <authorList>
            <person name="Macqueen D.J."/>
            <person name="Gundappa M.K."/>
        </authorList>
    </citation>
    <scope>NUCLEOTIDE SEQUENCE [LARGE SCALE GENOMIC DNA]</scope>
</reference>
<comment type="similarity">
    <text evidence="1">Belongs to the TCP-1 chaperonin family.</text>
</comment>
<keyword evidence="6" id="KW-1185">Reference proteome</keyword>
<reference evidence="5" key="2">
    <citation type="submission" date="2025-08" db="UniProtKB">
        <authorList>
            <consortium name="Ensembl"/>
        </authorList>
    </citation>
    <scope>IDENTIFICATION</scope>
</reference>
<evidence type="ECO:0000256" key="3">
    <source>
        <dbReference type="ARBA" id="ARBA00022840"/>
    </source>
</evidence>
<reference evidence="5" key="3">
    <citation type="submission" date="2025-09" db="UniProtKB">
        <authorList>
            <consortium name="Ensembl"/>
        </authorList>
    </citation>
    <scope>IDENTIFICATION</scope>
</reference>
<keyword evidence="3" id="KW-0067">ATP-binding</keyword>
<dbReference type="GO" id="GO:0016887">
    <property type="term" value="F:ATP hydrolysis activity"/>
    <property type="evidence" value="ECO:0007669"/>
    <property type="project" value="InterPro"/>
</dbReference>
<dbReference type="GO" id="GO:0005524">
    <property type="term" value="F:ATP binding"/>
    <property type="evidence" value="ECO:0007669"/>
    <property type="project" value="UniProtKB-KW"/>
</dbReference>
<dbReference type="Gene3D" id="1.10.560.10">
    <property type="entry name" value="GroEL-like equatorial domain"/>
    <property type="match status" value="1"/>
</dbReference>
<evidence type="ECO:0000256" key="4">
    <source>
        <dbReference type="ARBA" id="ARBA00023186"/>
    </source>
</evidence>
<dbReference type="PROSITE" id="PS00995">
    <property type="entry name" value="TCP1_3"/>
    <property type="match status" value="1"/>
</dbReference>
<dbReference type="GO" id="GO:0051082">
    <property type="term" value="F:unfolded protein binding"/>
    <property type="evidence" value="ECO:0007669"/>
    <property type="project" value="InterPro"/>
</dbReference>
<dbReference type="AlphaFoldDB" id="A0A4W5LSQ3"/>
<name>A0A4W5LSQ3_9TELE</name>
<dbReference type="InterPro" id="IPR002423">
    <property type="entry name" value="Cpn60/GroEL/TCP-1"/>
</dbReference>
<evidence type="ECO:0000313" key="6">
    <source>
        <dbReference type="Proteomes" id="UP000314982"/>
    </source>
</evidence>
<evidence type="ECO:0000313" key="5">
    <source>
        <dbReference type="Ensembl" id="ENSHHUP00000028987.1"/>
    </source>
</evidence>
<keyword evidence="2" id="KW-0547">Nucleotide-binding</keyword>
<dbReference type="Pfam" id="PF00118">
    <property type="entry name" value="Cpn60_TCP1"/>
    <property type="match status" value="1"/>
</dbReference>
<dbReference type="GeneTree" id="ENSGT00550000074783"/>
<dbReference type="Ensembl" id="ENSHHUT00000030198.1">
    <property type="protein sequence ID" value="ENSHHUP00000028987.1"/>
    <property type="gene ID" value="ENSHHUG00000018497.1"/>
</dbReference>
<dbReference type="Proteomes" id="UP000314982">
    <property type="component" value="Unassembled WGS sequence"/>
</dbReference>
<evidence type="ECO:0000256" key="2">
    <source>
        <dbReference type="ARBA" id="ARBA00022741"/>
    </source>
</evidence>
<dbReference type="GO" id="GO:0140662">
    <property type="term" value="F:ATP-dependent protein folding chaperone"/>
    <property type="evidence" value="ECO:0007669"/>
    <property type="project" value="InterPro"/>
</dbReference>
<dbReference type="PANTHER" id="PTHR11353">
    <property type="entry name" value="CHAPERONIN"/>
    <property type="match status" value="1"/>
</dbReference>
<dbReference type="SUPFAM" id="SSF48592">
    <property type="entry name" value="GroEL equatorial domain-like"/>
    <property type="match status" value="1"/>
</dbReference>
<sequence>MDWSSMKTPGMVLSLHKKMVVRLHNVTVPCVWFFYLQVQHPAAKMVVMASHMQEQEVGDGTNFVLVFAGALLELAEELLRMGLSVSECVCASAKNLHDVEEATSMIRPAVMSKQYGNEDFLANLIAQACGKRHELCSNTRANILYTTYLMSICY</sequence>
<keyword evidence="4" id="KW-0143">Chaperone</keyword>
<dbReference type="InterPro" id="IPR027413">
    <property type="entry name" value="GROEL-like_equatorial_sf"/>
</dbReference>
<organism evidence="5 6">
    <name type="scientific">Hucho hucho</name>
    <name type="common">huchen</name>
    <dbReference type="NCBI Taxonomy" id="62062"/>
    <lineage>
        <taxon>Eukaryota</taxon>
        <taxon>Metazoa</taxon>
        <taxon>Chordata</taxon>
        <taxon>Craniata</taxon>
        <taxon>Vertebrata</taxon>
        <taxon>Euteleostomi</taxon>
        <taxon>Actinopterygii</taxon>
        <taxon>Neopterygii</taxon>
        <taxon>Teleostei</taxon>
        <taxon>Protacanthopterygii</taxon>
        <taxon>Salmoniformes</taxon>
        <taxon>Salmonidae</taxon>
        <taxon>Salmoninae</taxon>
        <taxon>Hucho</taxon>
    </lineage>
</organism>
<dbReference type="InterPro" id="IPR017998">
    <property type="entry name" value="Chaperone_TCP-1"/>
</dbReference>
<dbReference type="STRING" id="62062.ENSHHUP00000028987"/>
<accession>A0A4W5LSQ3</accession>
<proteinExistence type="inferred from homology"/>
<protein>
    <submittedName>
        <fullName evidence="5">Uncharacterized protein</fullName>
    </submittedName>
</protein>
<dbReference type="InterPro" id="IPR002194">
    <property type="entry name" value="Chaperonin_TCP-1_CS"/>
</dbReference>